<dbReference type="Proteomes" id="UP000002605">
    <property type="component" value="Chromosome 1"/>
</dbReference>
<dbReference type="HOGENOM" id="CLU_2263411_0_0_1"/>
<feature type="transmembrane region" description="Helical" evidence="1">
    <location>
        <begin position="54"/>
        <end position="80"/>
    </location>
</feature>
<dbReference type="AlphaFoldDB" id="B9W7N3"/>
<sequence>MRCELPPQMIFLHKTRFLVCKTTDESRQHSFISNITTTTATTITWMTMLNLTEIYIHSIMAFDNVFILFRFILLTCFIFFSFVSRRGDVQCEGEVITDFVITT</sequence>
<accession>B9W7N3</accession>
<protein>
    <submittedName>
        <fullName evidence="3">Uncharacterized protein</fullName>
    </submittedName>
</protein>
<dbReference type="CGD" id="CAL0000165060">
    <property type="gene designation" value="Cd36_04340"/>
</dbReference>
<dbReference type="RefSeq" id="XP_002417104.1">
    <property type="nucleotide sequence ID" value="XM_002417059.1"/>
</dbReference>
<keyword evidence="1" id="KW-0812">Transmembrane</keyword>
<organism evidence="3 4">
    <name type="scientific">Candida dubliniensis (strain CD36 / ATCC MYA-646 / CBS 7987 / NCPF 3949 / NRRL Y-17841)</name>
    <name type="common">Yeast</name>
    <dbReference type="NCBI Taxonomy" id="573826"/>
    <lineage>
        <taxon>Eukaryota</taxon>
        <taxon>Fungi</taxon>
        <taxon>Dikarya</taxon>
        <taxon>Ascomycota</taxon>
        <taxon>Saccharomycotina</taxon>
        <taxon>Pichiomycetes</taxon>
        <taxon>Debaryomycetaceae</taxon>
        <taxon>Candida/Lodderomyces clade</taxon>
        <taxon>Candida</taxon>
    </lineage>
</organism>
<dbReference type="GeneID" id="8044641"/>
<keyword evidence="1" id="KW-0472">Membrane</keyword>
<dbReference type="EMBL" id="FM992688">
    <property type="protein sequence ID" value="CAX44694.1"/>
    <property type="molecule type" value="Genomic_DNA"/>
</dbReference>
<reference evidence="3 4" key="1">
    <citation type="journal article" date="2009" name="Genome Res.">
        <title>Comparative genomics of the fungal pathogens Candida dubliniensis and Candida albicans.</title>
        <authorList>
            <person name="Jackson A.P."/>
            <person name="Gamble J.A."/>
            <person name="Yeomans T."/>
            <person name="Moran G.P."/>
            <person name="Saunders D."/>
            <person name="Harris D."/>
            <person name="Aslett M."/>
            <person name="Barrell J.F."/>
            <person name="Butler G."/>
            <person name="Citiulo F."/>
            <person name="Coleman D.C."/>
            <person name="de Groot P.W.J."/>
            <person name="Goodwin T.J."/>
            <person name="Quail M.A."/>
            <person name="McQuillan J."/>
            <person name="Munro C.A."/>
            <person name="Pain A."/>
            <person name="Poulter R.T."/>
            <person name="Rajandream M.A."/>
            <person name="Renauld H."/>
            <person name="Spiering M.J."/>
            <person name="Tivey A."/>
            <person name="Gow N.A.R."/>
            <person name="Barrell B."/>
            <person name="Sullivan D.J."/>
            <person name="Berriman M."/>
        </authorList>
    </citation>
    <scope>NUCLEOTIDE SEQUENCE [LARGE SCALE GENOMIC DNA]</scope>
    <source>
        <strain evidence="4">CD36 / ATCC MYA-646 / CBS 7987 / NCPF 3949 / NRRL Y-17841</strain>
    </source>
</reference>
<evidence type="ECO:0000313" key="4">
    <source>
        <dbReference type="Proteomes" id="UP000002605"/>
    </source>
</evidence>
<proteinExistence type="predicted"/>
<evidence type="ECO:0000256" key="1">
    <source>
        <dbReference type="SAM" id="Phobius"/>
    </source>
</evidence>
<keyword evidence="1" id="KW-1133">Transmembrane helix</keyword>
<dbReference type="VEuPathDB" id="FungiDB:CD36_04340"/>
<evidence type="ECO:0000313" key="2">
    <source>
        <dbReference type="CGD" id="CAL0000165060"/>
    </source>
</evidence>
<keyword evidence="4" id="KW-1185">Reference proteome</keyword>
<gene>
    <name evidence="2" type="ordered locus">Cd36_04340</name>
    <name evidence="3" type="ORF">CD36_04340</name>
</gene>
<evidence type="ECO:0000313" key="3">
    <source>
        <dbReference type="EMBL" id="CAX44694.1"/>
    </source>
</evidence>
<dbReference type="KEGG" id="cdu:CD36_04340"/>
<name>B9W7N3_CANDC</name>